<dbReference type="GO" id="GO:0003677">
    <property type="term" value="F:DNA binding"/>
    <property type="evidence" value="ECO:0007669"/>
    <property type="project" value="UniProtKB-KW"/>
</dbReference>
<dbReference type="SMART" id="SM00338">
    <property type="entry name" value="BRLZ"/>
    <property type="match status" value="1"/>
</dbReference>
<gene>
    <name evidence="9" type="ORF">NCGR_LOCUS10771</name>
</gene>
<feature type="region of interest" description="Disordered" evidence="7">
    <location>
        <begin position="225"/>
        <end position="265"/>
    </location>
</feature>
<dbReference type="PANTHER" id="PTHR22952">
    <property type="entry name" value="CAMP-RESPONSE ELEMENT BINDING PROTEIN-RELATED"/>
    <property type="match status" value="1"/>
</dbReference>
<dbReference type="GO" id="GO:0005634">
    <property type="term" value="C:nucleus"/>
    <property type="evidence" value="ECO:0007669"/>
    <property type="project" value="UniProtKB-SubCell"/>
</dbReference>
<sequence>MGVQTMSSHSHGDDGRRGLPRQGSVYGLTLTEVETQLGEPLRTMNLDDLLRTVLPTAPAAGPPPPPAAKKTVDDVWRDIQSAAGGGGARQPSMGEMTLEDFLSRAGVAVDAAPHWMHQYPPQQYALPRPLPLGAAAPGPALDAAYRGDRAGVFLSHSQVAGRKRGAAAAVAEDGVVERTVERRQKRMIKNRESAARSRARKQAYTHELENKIARLEEENERLRKLRMLEPLEPPPEQDERLPLPQPERKQQQHHHHLRRTNSASF</sequence>
<reference evidence="9" key="1">
    <citation type="submission" date="2020-10" db="EMBL/GenBank/DDBJ databases">
        <authorList>
            <person name="Han B."/>
            <person name="Lu T."/>
            <person name="Zhao Q."/>
            <person name="Huang X."/>
            <person name="Zhao Y."/>
        </authorList>
    </citation>
    <scope>NUCLEOTIDE SEQUENCE</scope>
</reference>
<organism evidence="9 10">
    <name type="scientific">Miscanthus lutarioriparius</name>
    <dbReference type="NCBI Taxonomy" id="422564"/>
    <lineage>
        <taxon>Eukaryota</taxon>
        <taxon>Viridiplantae</taxon>
        <taxon>Streptophyta</taxon>
        <taxon>Embryophyta</taxon>
        <taxon>Tracheophyta</taxon>
        <taxon>Spermatophyta</taxon>
        <taxon>Magnoliopsida</taxon>
        <taxon>Liliopsida</taxon>
        <taxon>Poales</taxon>
        <taxon>Poaceae</taxon>
        <taxon>PACMAD clade</taxon>
        <taxon>Panicoideae</taxon>
        <taxon>Andropogonodae</taxon>
        <taxon>Andropogoneae</taxon>
        <taxon>Saccharinae</taxon>
        <taxon>Miscanthus</taxon>
    </lineage>
</organism>
<comment type="subcellular location">
    <subcellularLocation>
        <location evidence="1">Nucleus</location>
    </subcellularLocation>
</comment>
<dbReference type="Gene3D" id="1.20.5.170">
    <property type="match status" value="1"/>
</dbReference>
<dbReference type="GO" id="GO:0045893">
    <property type="term" value="P:positive regulation of DNA-templated transcription"/>
    <property type="evidence" value="ECO:0007669"/>
    <property type="project" value="InterPro"/>
</dbReference>
<feature type="compositionally biased region" description="Basic and acidic residues" evidence="7">
    <location>
        <begin position="237"/>
        <end position="250"/>
    </location>
</feature>
<dbReference type="InterPro" id="IPR046347">
    <property type="entry name" value="bZIP_sf"/>
</dbReference>
<dbReference type="OrthoDB" id="644067at2759"/>
<dbReference type="PANTHER" id="PTHR22952:SF483">
    <property type="entry name" value="OS07G0686100 PROTEIN"/>
    <property type="match status" value="1"/>
</dbReference>
<evidence type="ECO:0000256" key="1">
    <source>
        <dbReference type="ARBA" id="ARBA00004123"/>
    </source>
</evidence>
<evidence type="ECO:0000256" key="6">
    <source>
        <dbReference type="ARBA" id="ARBA00023242"/>
    </source>
</evidence>
<dbReference type="FunFam" id="1.20.5.170:FF:000036">
    <property type="entry name" value="ABSCISIC ACID-INSENSITIVE 5-like protein 2"/>
    <property type="match status" value="1"/>
</dbReference>
<accession>A0A811MVA6</accession>
<dbReference type="Pfam" id="PF00170">
    <property type="entry name" value="bZIP_1"/>
    <property type="match status" value="1"/>
</dbReference>
<dbReference type="AlphaFoldDB" id="A0A811MVA6"/>
<feature type="domain" description="BZIP" evidence="8">
    <location>
        <begin position="180"/>
        <end position="224"/>
    </location>
</feature>
<dbReference type="GO" id="GO:0003700">
    <property type="term" value="F:DNA-binding transcription factor activity"/>
    <property type="evidence" value="ECO:0007669"/>
    <property type="project" value="InterPro"/>
</dbReference>
<name>A0A811MVA6_9POAL</name>
<keyword evidence="10" id="KW-1185">Reference proteome</keyword>
<evidence type="ECO:0000256" key="3">
    <source>
        <dbReference type="ARBA" id="ARBA00023015"/>
    </source>
</evidence>
<evidence type="ECO:0000256" key="4">
    <source>
        <dbReference type="ARBA" id="ARBA00023125"/>
    </source>
</evidence>
<comment type="caution">
    <text evidence="9">The sequence shown here is derived from an EMBL/GenBank/DDBJ whole genome shotgun (WGS) entry which is preliminary data.</text>
</comment>
<keyword evidence="2" id="KW-0938">Abscisic acid signaling pathway</keyword>
<evidence type="ECO:0000256" key="7">
    <source>
        <dbReference type="SAM" id="MobiDB-lite"/>
    </source>
</evidence>
<evidence type="ECO:0000256" key="5">
    <source>
        <dbReference type="ARBA" id="ARBA00023163"/>
    </source>
</evidence>
<dbReference type="EMBL" id="CAJGYO010000003">
    <property type="protein sequence ID" value="CAD6216590.1"/>
    <property type="molecule type" value="Genomic_DNA"/>
</dbReference>
<feature type="region of interest" description="Disordered" evidence="7">
    <location>
        <begin position="1"/>
        <end position="22"/>
    </location>
</feature>
<protein>
    <recommendedName>
        <fullName evidence="8">BZIP domain-containing protein</fullName>
    </recommendedName>
</protein>
<keyword evidence="3" id="KW-0805">Transcription regulation</keyword>
<evidence type="ECO:0000256" key="2">
    <source>
        <dbReference type="ARBA" id="ARBA00022682"/>
    </source>
</evidence>
<evidence type="ECO:0000259" key="8">
    <source>
        <dbReference type="PROSITE" id="PS50217"/>
    </source>
</evidence>
<dbReference type="SUPFAM" id="SSF57959">
    <property type="entry name" value="Leucine zipper domain"/>
    <property type="match status" value="1"/>
</dbReference>
<keyword evidence="4" id="KW-0238">DNA-binding</keyword>
<dbReference type="PROSITE" id="PS50217">
    <property type="entry name" value="BZIP"/>
    <property type="match status" value="1"/>
</dbReference>
<dbReference type="PROSITE" id="PS00036">
    <property type="entry name" value="BZIP_BASIC"/>
    <property type="match status" value="1"/>
</dbReference>
<evidence type="ECO:0000313" key="9">
    <source>
        <dbReference type="EMBL" id="CAD6216590.1"/>
    </source>
</evidence>
<dbReference type="GO" id="GO:0009738">
    <property type="term" value="P:abscisic acid-activated signaling pathway"/>
    <property type="evidence" value="ECO:0007669"/>
    <property type="project" value="UniProtKB-KW"/>
</dbReference>
<dbReference type="Proteomes" id="UP000604825">
    <property type="component" value="Unassembled WGS sequence"/>
</dbReference>
<dbReference type="InterPro" id="IPR004827">
    <property type="entry name" value="bZIP"/>
</dbReference>
<dbReference type="InterPro" id="IPR043452">
    <property type="entry name" value="BZIP46-like"/>
</dbReference>
<proteinExistence type="predicted"/>
<keyword evidence="6" id="KW-0539">Nucleus</keyword>
<keyword evidence="5" id="KW-0804">Transcription</keyword>
<dbReference type="CDD" id="cd14707">
    <property type="entry name" value="bZIP_plant_BZIP46"/>
    <property type="match status" value="1"/>
</dbReference>
<evidence type="ECO:0000313" key="10">
    <source>
        <dbReference type="Proteomes" id="UP000604825"/>
    </source>
</evidence>